<reference evidence="4" key="1">
    <citation type="submission" date="2016-06" db="UniProtKB">
        <authorList>
            <consortium name="WormBaseParasite"/>
        </authorList>
    </citation>
    <scope>IDENTIFICATION</scope>
</reference>
<proteinExistence type="predicted"/>
<feature type="region of interest" description="Disordered" evidence="1">
    <location>
        <begin position="1"/>
        <end position="59"/>
    </location>
</feature>
<dbReference type="EMBL" id="UZAK01039614">
    <property type="protein sequence ID" value="VDP63247.1"/>
    <property type="molecule type" value="Genomic_DNA"/>
</dbReference>
<name>A0A183KQF3_9TREM</name>
<dbReference type="STRING" id="6186.A0A183KQF3"/>
<dbReference type="WBParaSite" id="SCUD_0001729101-mRNA-1">
    <property type="protein sequence ID" value="SCUD_0001729101-mRNA-1"/>
    <property type="gene ID" value="SCUD_0001729101"/>
</dbReference>
<keyword evidence="3" id="KW-1185">Reference proteome</keyword>
<evidence type="ECO:0000313" key="2">
    <source>
        <dbReference type="EMBL" id="VDP63247.1"/>
    </source>
</evidence>
<dbReference type="Proteomes" id="UP000279833">
    <property type="component" value="Unassembled WGS sequence"/>
</dbReference>
<evidence type="ECO:0000313" key="3">
    <source>
        <dbReference type="Proteomes" id="UP000279833"/>
    </source>
</evidence>
<feature type="compositionally biased region" description="Basic and acidic residues" evidence="1">
    <location>
        <begin position="23"/>
        <end position="32"/>
    </location>
</feature>
<accession>A0A183KQF3</accession>
<reference evidence="2 3" key="2">
    <citation type="submission" date="2018-11" db="EMBL/GenBank/DDBJ databases">
        <authorList>
            <consortium name="Pathogen Informatics"/>
        </authorList>
    </citation>
    <scope>NUCLEOTIDE SEQUENCE [LARGE SCALE GENOMIC DNA]</scope>
    <source>
        <strain evidence="2">Dakar</strain>
        <strain evidence="3">Dakar, Senegal</strain>
    </source>
</reference>
<evidence type="ECO:0000313" key="4">
    <source>
        <dbReference type="WBParaSite" id="SCUD_0001729101-mRNA-1"/>
    </source>
</evidence>
<evidence type="ECO:0000256" key="1">
    <source>
        <dbReference type="SAM" id="MobiDB-lite"/>
    </source>
</evidence>
<sequence length="123" mass="14274">MLNTQKVNDEENIQSERQQFTNSDDKIQHEENELTEITSDTMPIGESVEKNETSSSSSSGFQISTRLMVQFDNFHNVCPISNSLLRERTNQLLAEEEIRERQWKWIGYTLRKSSSCVTRQALT</sequence>
<protein>
    <submittedName>
        <fullName evidence="2 4">Uncharacterized protein</fullName>
    </submittedName>
</protein>
<organism evidence="4">
    <name type="scientific">Schistosoma curassoni</name>
    <dbReference type="NCBI Taxonomy" id="6186"/>
    <lineage>
        <taxon>Eukaryota</taxon>
        <taxon>Metazoa</taxon>
        <taxon>Spiralia</taxon>
        <taxon>Lophotrochozoa</taxon>
        <taxon>Platyhelminthes</taxon>
        <taxon>Trematoda</taxon>
        <taxon>Digenea</taxon>
        <taxon>Strigeidida</taxon>
        <taxon>Schistosomatoidea</taxon>
        <taxon>Schistosomatidae</taxon>
        <taxon>Schistosoma</taxon>
    </lineage>
</organism>
<dbReference type="AlphaFoldDB" id="A0A183KQF3"/>
<gene>
    <name evidence="2" type="ORF">SCUD_LOCUS17288</name>
</gene>